<feature type="compositionally biased region" description="Polar residues" evidence="8">
    <location>
        <begin position="1"/>
        <end position="10"/>
    </location>
</feature>
<evidence type="ECO:0000256" key="6">
    <source>
        <dbReference type="ARBA" id="ARBA00023004"/>
    </source>
</evidence>
<comment type="caution">
    <text evidence="10">The sequence shown here is derived from an EMBL/GenBank/DDBJ whole genome shotgun (WGS) entry which is preliminary data.</text>
</comment>
<proteinExistence type="inferred from homology"/>
<evidence type="ECO:0000313" key="11">
    <source>
        <dbReference type="Proteomes" id="UP000696573"/>
    </source>
</evidence>
<dbReference type="GO" id="GO:0020037">
    <property type="term" value="F:heme binding"/>
    <property type="evidence" value="ECO:0007669"/>
    <property type="project" value="InterPro"/>
</dbReference>
<protein>
    <recommendedName>
        <fullName evidence="9">Catalase core domain-containing protein</fullName>
    </recommendedName>
</protein>
<dbReference type="PANTHER" id="PTHR11465">
    <property type="entry name" value="CATALASE"/>
    <property type="match status" value="1"/>
</dbReference>
<keyword evidence="2" id="KW-0575">Peroxidase</keyword>
<dbReference type="Gene3D" id="2.40.180.10">
    <property type="entry name" value="Catalase core domain"/>
    <property type="match status" value="1"/>
</dbReference>
<evidence type="ECO:0000256" key="8">
    <source>
        <dbReference type="SAM" id="MobiDB-lite"/>
    </source>
</evidence>
<dbReference type="SUPFAM" id="SSF56634">
    <property type="entry name" value="Heme-dependent catalase-like"/>
    <property type="match status" value="1"/>
</dbReference>
<keyword evidence="11" id="KW-1185">Reference proteome</keyword>
<feature type="binding site" description="axial binding residue" evidence="7">
    <location>
        <position position="395"/>
    </location>
    <ligand>
        <name>heme</name>
        <dbReference type="ChEBI" id="CHEBI:30413"/>
    </ligand>
    <ligandPart>
        <name>Fe</name>
        <dbReference type="ChEBI" id="CHEBI:18248"/>
    </ligandPart>
</feature>
<dbReference type="PIRSF" id="PIRSF038928">
    <property type="entry name" value="Catalase_clade1-3"/>
    <property type="match status" value="1"/>
</dbReference>
<evidence type="ECO:0000259" key="9">
    <source>
        <dbReference type="SMART" id="SM01060"/>
    </source>
</evidence>
<keyword evidence="6 7" id="KW-0408">Iron</keyword>
<dbReference type="OrthoDB" id="6880011at2759"/>
<dbReference type="InterPro" id="IPR024711">
    <property type="entry name" value="Catalase_clade1/3"/>
</dbReference>
<feature type="domain" description="Catalase core" evidence="9">
    <location>
        <begin position="47"/>
        <end position="449"/>
    </location>
</feature>
<evidence type="ECO:0000256" key="2">
    <source>
        <dbReference type="ARBA" id="ARBA00022559"/>
    </source>
</evidence>
<dbReference type="Proteomes" id="UP000696573">
    <property type="component" value="Unassembled WGS sequence"/>
</dbReference>
<dbReference type="InterPro" id="IPR018028">
    <property type="entry name" value="Catalase"/>
</dbReference>
<evidence type="ECO:0000256" key="1">
    <source>
        <dbReference type="ARBA" id="ARBA00005329"/>
    </source>
</evidence>
<reference evidence="10" key="1">
    <citation type="submission" date="2021-10" db="EMBL/GenBank/DDBJ databases">
        <authorList>
            <person name="Piombo E."/>
        </authorList>
    </citation>
    <scope>NUCLEOTIDE SEQUENCE</scope>
</reference>
<sequence length="588" mass="66946">MSNMLNQTTIPDRPMAAQSQGDPTMASNDAGRLDVPAPQADSKRVFTLSNGCPIRDPLLGEQVEKSGRNRYASQLIQDLNMFDTLSHVTRERIPERYVHAKGVGAFGEFELTNSDVQKYTDAKFLQQTGVNKKTRLFARFSTVAGERGYPDTVRDTKGAAFKLYTEEGNLDWAFLNPDIFLIRDPVKFPSMVHATKRDPATNLPDPNMFWDYFNNHPEGYNALMRIFSDEGTPKSYSRMKINSVNTYTFTKKNPDTNTWQSTFVRLRLVPDPEPNQDEDYFSLDEAITMAGKDPDYLTRRLYDEINSMKKPTWNVYAQIIDPTKQDDNYYNIFDATKVVPDSQCIEVIKIGKITLTENPQNFFTQVEQAGFNPANVVPGWDVSPDPVLQIRLFMYGDTQRYRLGVNNDQLPTNKPADNINVWTPTRRDGAHNIQNYGNARNYIRKDESQEPEYYNASYLNWEGRVVRFKSQVGDQDWRQCADHWIELSNMQKNHFITNVASSLSTASVVVQDQTIEIFKKIWEIADPGHAAMLVDMLKQALRRLHKQNAAHQDKPGVIAGGEDGHVINYIPPPVPNPAAGSQEVYKSL</sequence>
<feature type="region of interest" description="Disordered" evidence="8">
    <location>
        <begin position="1"/>
        <end position="32"/>
    </location>
</feature>
<organism evidence="10 11">
    <name type="scientific">Clonostachys rhizophaga</name>
    <dbReference type="NCBI Taxonomy" id="160324"/>
    <lineage>
        <taxon>Eukaryota</taxon>
        <taxon>Fungi</taxon>
        <taxon>Dikarya</taxon>
        <taxon>Ascomycota</taxon>
        <taxon>Pezizomycotina</taxon>
        <taxon>Sordariomycetes</taxon>
        <taxon>Hypocreomycetidae</taxon>
        <taxon>Hypocreales</taxon>
        <taxon>Bionectriaceae</taxon>
        <taxon>Clonostachys</taxon>
    </lineage>
</organism>
<keyword evidence="4 7" id="KW-0479">Metal-binding</keyword>
<dbReference type="GO" id="GO:0004096">
    <property type="term" value="F:catalase activity"/>
    <property type="evidence" value="ECO:0007669"/>
    <property type="project" value="InterPro"/>
</dbReference>
<evidence type="ECO:0000313" key="10">
    <source>
        <dbReference type="EMBL" id="CAH0020147.1"/>
    </source>
</evidence>
<dbReference type="InterPro" id="IPR011614">
    <property type="entry name" value="Catalase_core"/>
</dbReference>
<comment type="similarity">
    <text evidence="1">Belongs to the catalase family.</text>
</comment>
<gene>
    <name evidence="10" type="ORF">CRHIZ90672A_00018334</name>
</gene>
<dbReference type="EMBL" id="CABFNQ020000632">
    <property type="protein sequence ID" value="CAH0020147.1"/>
    <property type="molecule type" value="Genomic_DNA"/>
</dbReference>
<accession>A0A9N9VBB0</accession>
<keyword evidence="3 7" id="KW-0349">Heme</keyword>
<dbReference type="PRINTS" id="PR00067">
    <property type="entry name" value="CATALASE"/>
</dbReference>
<evidence type="ECO:0000256" key="5">
    <source>
        <dbReference type="ARBA" id="ARBA00023002"/>
    </source>
</evidence>
<dbReference type="GO" id="GO:0005739">
    <property type="term" value="C:mitochondrion"/>
    <property type="evidence" value="ECO:0007669"/>
    <property type="project" value="TreeGrafter"/>
</dbReference>
<dbReference type="PANTHER" id="PTHR11465:SF9">
    <property type="entry name" value="CATALASE"/>
    <property type="match status" value="1"/>
</dbReference>
<dbReference type="PROSITE" id="PS51402">
    <property type="entry name" value="CATALASE_3"/>
    <property type="match status" value="1"/>
</dbReference>
<dbReference type="GO" id="GO:0005777">
    <property type="term" value="C:peroxisome"/>
    <property type="evidence" value="ECO:0007669"/>
    <property type="project" value="TreeGrafter"/>
</dbReference>
<comment type="cofactor">
    <cofactor evidence="7">
        <name>heme</name>
        <dbReference type="ChEBI" id="CHEBI:30413"/>
    </cofactor>
</comment>
<keyword evidence="5" id="KW-0560">Oxidoreductase</keyword>
<dbReference type="Pfam" id="PF00199">
    <property type="entry name" value="Catalase"/>
    <property type="match status" value="1"/>
</dbReference>
<dbReference type="GO" id="GO:0042542">
    <property type="term" value="P:response to hydrogen peroxide"/>
    <property type="evidence" value="ECO:0007669"/>
    <property type="project" value="TreeGrafter"/>
</dbReference>
<evidence type="ECO:0000256" key="7">
    <source>
        <dbReference type="PIRSR" id="PIRSR038928-2"/>
    </source>
</evidence>
<evidence type="ECO:0000256" key="3">
    <source>
        <dbReference type="ARBA" id="ARBA00022617"/>
    </source>
</evidence>
<dbReference type="InterPro" id="IPR020835">
    <property type="entry name" value="Catalase_sf"/>
</dbReference>
<feature type="compositionally biased region" description="Polar residues" evidence="8">
    <location>
        <begin position="17"/>
        <end position="27"/>
    </location>
</feature>
<dbReference type="AlphaFoldDB" id="A0A9N9VBB0"/>
<evidence type="ECO:0000256" key="4">
    <source>
        <dbReference type="ARBA" id="ARBA00022723"/>
    </source>
</evidence>
<dbReference type="GO" id="GO:0046872">
    <property type="term" value="F:metal ion binding"/>
    <property type="evidence" value="ECO:0007669"/>
    <property type="project" value="UniProtKB-KW"/>
</dbReference>
<dbReference type="GO" id="GO:0042744">
    <property type="term" value="P:hydrogen peroxide catabolic process"/>
    <property type="evidence" value="ECO:0007669"/>
    <property type="project" value="TreeGrafter"/>
</dbReference>
<name>A0A9N9VBB0_9HYPO</name>
<dbReference type="SMART" id="SM01060">
    <property type="entry name" value="Catalase"/>
    <property type="match status" value="1"/>
</dbReference>